<dbReference type="Proteomes" id="UP001139311">
    <property type="component" value="Unassembled WGS sequence"/>
</dbReference>
<reference evidence="1" key="1">
    <citation type="submission" date="2021-10" db="EMBL/GenBank/DDBJ databases">
        <title>Roseicella aerolatum sp. nov., isolated from aerosols of e-waste dismantling site.</title>
        <authorList>
            <person name="Qin T."/>
        </authorList>
    </citation>
    <scope>NUCLEOTIDE SEQUENCE</scope>
    <source>
        <strain evidence="1">GB24</strain>
    </source>
</reference>
<organism evidence="1 2">
    <name type="scientific">Roseicella aerolata</name>
    <dbReference type="NCBI Taxonomy" id="2883479"/>
    <lineage>
        <taxon>Bacteria</taxon>
        <taxon>Pseudomonadati</taxon>
        <taxon>Pseudomonadota</taxon>
        <taxon>Alphaproteobacteria</taxon>
        <taxon>Acetobacterales</taxon>
        <taxon>Roseomonadaceae</taxon>
        <taxon>Roseicella</taxon>
    </lineage>
</organism>
<proteinExistence type="predicted"/>
<name>A0A9X1L8J0_9PROT</name>
<dbReference type="RefSeq" id="WP_226609511.1">
    <property type="nucleotide sequence ID" value="NZ_JAJAQI010000023.1"/>
</dbReference>
<evidence type="ECO:0000313" key="2">
    <source>
        <dbReference type="Proteomes" id="UP001139311"/>
    </source>
</evidence>
<sequence>MIVHVSAQGARLDAPEDLKGFKLLVTDGLQGEALARALGSAGTLEDEHAWISPDWLRQASGRAGDAAWTQGFEGMLAYATKKGWVNRDGAIRGHIERA</sequence>
<keyword evidence="2" id="KW-1185">Reference proteome</keyword>
<gene>
    <name evidence="1" type="ORF">LHA35_15565</name>
</gene>
<dbReference type="AlphaFoldDB" id="A0A9X1L8J0"/>
<evidence type="ECO:0000313" key="1">
    <source>
        <dbReference type="EMBL" id="MCB4823151.1"/>
    </source>
</evidence>
<accession>A0A9X1L8J0</accession>
<comment type="caution">
    <text evidence="1">The sequence shown here is derived from an EMBL/GenBank/DDBJ whole genome shotgun (WGS) entry which is preliminary data.</text>
</comment>
<dbReference type="EMBL" id="JAJAQI010000023">
    <property type="protein sequence ID" value="MCB4823151.1"/>
    <property type="molecule type" value="Genomic_DNA"/>
</dbReference>
<protein>
    <submittedName>
        <fullName evidence="1">Uncharacterized protein</fullName>
    </submittedName>
</protein>